<feature type="region of interest" description="Disordered" evidence="1">
    <location>
        <begin position="44"/>
        <end position="204"/>
    </location>
</feature>
<feature type="compositionally biased region" description="Low complexity" evidence="1">
    <location>
        <begin position="144"/>
        <end position="159"/>
    </location>
</feature>
<feature type="compositionally biased region" description="Basic and acidic residues" evidence="1">
    <location>
        <begin position="65"/>
        <end position="86"/>
    </location>
</feature>
<name>A0ABN9UQZ2_9DINO</name>
<feature type="non-terminal residue" evidence="2">
    <location>
        <position position="1"/>
    </location>
</feature>
<gene>
    <name evidence="2" type="ORF">PCOR1329_LOCUS50235</name>
</gene>
<dbReference type="EMBL" id="CAUYUJ010016077">
    <property type="protein sequence ID" value="CAK0861617.1"/>
    <property type="molecule type" value="Genomic_DNA"/>
</dbReference>
<feature type="compositionally biased region" description="Basic residues" evidence="1">
    <location>
        <begin position="172"/>
        <end position="187"/>
    </location>
</feature>
<feature type="region of interest" description="Disordered" evidence="1">
    <location>
        <begin position="1"/>
        <end position="31"/>
    </location>
</feature>
<protein>
    <submittedName>
        <fullName evidence="2">Uncharacterized protein</fullName>
    </submittedName>
</protein>
<keyword evidence="3" id="KW-1185">Reference proteome</keyword>
<feature type="compositionally biased region" description="Low complexity" evidence="1">
    <location>
        <begin position="188"/>
        <end position="204"/>
    </location>
</feature>
<accession>A0ABN9UQZ2</accession>
<evidence type="ECO:0000313" key="3">
    <source>
        <dbReference type="Proteomes" id="UP001189429"/>
    </source>
</evidence>
<evidence type="ECO:0000256" key="1">
    <source>
        <dbReference type="SAM" id="MobiDB-lite"/>
    </source>
</evidence>
<feature type="non-terminal residue" evidence="2">
    <location>
        <position position="204"/>
    </location>
</feature>
<comment type="caution">
    <text evidence="2">The sequence shown here is derived from an EMBL/GenBank/DDBJ whole genome shotgun (WGS) entry which is preliminary data.</text>
</comment>
<evidence type="ECO:0000313" key="2">
    <source>
        <dbReference type="EMBL" id="CAK0861617.1"/>
    </source>
</evidence>
<organism evidence="2 3">
    <name type="scientific">Prorocentrum cordatum</name>
    <dbReference type="NCBI Taxonomy" id="2364126"/>
    <lineage>
        <taxon>Eukaryota</taxon>
        <taxon>Sar</taxon>
        <taxon>Alveolata</taxon>
        <taxon>Dinophyceae</taxon>
        <taxon>Prorocentrales</taxon>
        <taxon>Prorocentraceae</taxon>
        <taxon>Prorocentrum</taxon>
    </lineage>
</organism>
<reference evidence="2" key="1">
    <citation type="submission" date="2023-10" db="EMBL/GenBank/DDBJ databases">
        <authorList>
            <person name="Chen Y."/>
            <person name="Shah S."/>
            <person name="Dougan E. K."/>
            <person name="Thang M."/>
            <person name="Chan C."/>
        </authorList>
    </citation>
    <scope>NUCLEOTIDE SEQUENCE [LARGE SCALE GENOMIC DNA]</scope>
</reference>
<sequence length="204" mass="21892">PLWSKLHGTRALRRGSGADVARALPPPAGSCSQAAVELMRLPGIWGPRDLSAPPDDQRSQGPLRVGERWNQRRREVDEQLRRELKLPECLPGPPATARRSPASFGNPPPAPKPRTTRTQPPSTPGLESQESRSRELGGAPQIVSSRARSGARTASGAPRRPTRGRQGSPCPRPRRHPAPRRSARGRGARTPTARAGRGSGAAAR</sequence>
<proteinExistence type="predicted"/>
<dbReference type="Proteomes" id="UP001189429">
    <property type="component" value="Unassembled WGS sequence"/>
</dbReference>